<gene>
    <name evidence="2" type="ORF">FK220_018900</name>
</gene>
<accession>A0A967E8M1</accession>
<evidence type="ECO:0000256" key="1">
    <source>
        <dbReference type="SAM" id="Phobius"/>
    </source>
</evidence>
<reference evidence="2" key="1">
    <citation type="submission" date="2019-07" db="EMBL/GenBank/DDBJ databases">
        <authorList>
            <person name="De-Chao Zhang Q."/>
        </authorList>
    </citation>
    <scope>NUCLEOTIDE SEQUENCE</scope>
    <source>
        <strain evidence="2">TP-CH-4</strain>
    </source>
</reference>
<organism evidence="2 3">
    <name type="scientific">Pelagihabitans pacificus</name>
    <dbReference type="NCBI Taxonomy" id="2696054"/>
    <lineage>
        <taxon>Bacteria</taxon>
        <taxon>Pseudomonadati</taxon>
        <taxon>Bacteroidota</taxon>
        <taxon>Flavobacteriia</taxon>
        <taxon>Flavobacteriales</taxon>
        <taxon>Flavobacteriaceae</taxon>
        <taxon>Pelagihabitans</taxon>
    </lineage>
</organism>
<dbReference type="EMBL" id="VIKU02000008">
    <property type="protein sequence ID" value="NHF61429.1"/>
    <property type="molecule type" value="Genomic_DNA"/>
</dbReference>
<feature type="transmembrane region" description="Helical" evidence="1">
    <location>
        <begin position="64"/>
        <end position="80"/>
    </location>
</feature>
<protein>
    <submittedName>
        <fullName evidence="2">Uncharacterized protein</fullName>
    </submittedName>
</protein>
<feature type="transmembrane region" description="Helical" evidence="1">
    <location>
        <begin position="195"/>
        <end position="214"/>
    </location>
</feature>
<proteinExistence type="predicted"/>
<dbReference type="AlphaFoldDB" id="A0A967E8M1"/>
<keyword evidence="3" id="KW-1185">Reference proteome</keyword>
<keyword evidence="1" id="KW-1133">Transmembrane helix</keyword>
<evidence type="ECO:0000313" key="2">
    <source>
        <dbReference type="EMBL" id="NHF61429.1"/>
    </source>
</evidence>
<dbReference type="RefSeq" id="WP_152575928.1">
    <property type="nucleotide sequence ID" value="NZ_VIKU02000008.1"/>
</dbReference>
<name>A0A967E8M1_9FLAO</name>
<comment type="caution">
    <text evidence="2">The sequence shown here is derived from an EMBL/GenBank/DDBJ whole genome shotgun (WGS) entry which is preliminary data.</text>
</comment>
<dbReference type="Proteomes" id="UP000707206">
    <property type="component" value="Unassembled WGS sequence"/>
</dbReference>
<feature type="transmembrane region" description="Helical" evidence="1">
    <location>
        <begin position="34"/>
        <end position="52"/>
    </location>
</feature>
<keyword evidence="1" id="KW-0472">Membrane</keyword>
<feature type="transmembrane region" description="Helical" evidence="1">
    <location>
        <begin position="155"/>
        <end position="175"/>
    </location>
</feature>
<feature type="transmembrane region" description="Helical" evidence="1">
    <location>
        <begin position="6"/>
        <end position="27"/>
    </location>
</feature>
<keyword evidence="1" id="KW-0812">Transmembrane</keyword>
<sequence>MIEHLPLWITLLFLLTLGATVWLFYLANGKRRMFAGFIVLWSFAQGMLAYVGFYQETDTTPPRFALVLLPVTLLLIYGMLPKQRNWIFTHRNTQISTFLHTIRVPVEIVLWQLYLYGAIPELMTFEGRNFDILAGLTAPVVGYFYGTDRQSKKGLLWWNVAGLALVSFILFNGILSAELPFQQFAFDQPNRGITFFPFVLLPATIVPLVIYTHLTDILKLRREIRNERDD</sequence>
<evidence type="ECO:0000313" key="3">
    <source>
        <dbReference type="Proteomes" id="UP000707206"/>
    </source>
</evidence>
<reference evidence="2" key="2">
    <citation type="submission" date="2020-03" db="EMBL/GenBank/DDBJ databases">
        <title>Flavobacteriaceae bacterium strain TP-CH-4, a member of the family Flavobacteriaceae isolated from a deep-sea seamount.</title>
        <authorList>
            <person name="Zhang D.-C."/>
        </authorList>
    </citation>
    <scope>NUCLEOTIDE SEQUENCE</scope>
    <source>
        <strain evidence="2">TP-CH-4</strain>
    </source>
</reference>